<keyword evidence="1" id="KW-0812">Transmembrane</keyword>
<keyword evidence="2" id="KW-0732">Signal</keyword>
<keyword evidence="5" id="KW-1185">Reference proteome</keyword>
<evidence type="ECO:0000313" key="4">
    <source>
        <dbReference type="EMBL" id="CAF1025408.1"/>
    </source>
</evidence>
<dbReference type="AlphaFoldDB" id="A0A814IMF6"/>
<dbReference type="EMBL" id="CAJNOM010000074">
    <property type="protein sequence ID" value="CAF0986854.1"/>
    <property type="molecule type" value="Genomic_DNA"/>
</dbReference>
<comment type="caution">
    <text evidence="4">The sequence shown here is derived from an EMBL/GenBank/DDBJ whole genome shotgun (WGS) entry which is preliminary data.</text>
</comment>
<sequence>MHALWSIYLFIYILFSLLLFNKAHPGFFNEDAYDDDNEKNIFGETETTTPVITKHTHHGHFDSNHIVYYSEDDDKEYDIYDAHTSTIMPIFTKTSSTLKTEVYIYTTTEKTTTTTEKPFTNPVWSYYTRTMSTIDPKQIAEYIATTNRNRLLLKIFAIITIVGMVGLAVIFIIIHLVQKKRRYTDYRLPANQSLNKK</sequence>
<evidence type="ECO:0000313" key="3">
    <source>
        <dbReference type="EMBL" id="CAF0986854.1"/>
    </source>
</evidence>
<name>A0A814IMF6_9BILA</name>
<keyword evidence="1" id="KW-0472">Membrane</keyword>
<feature type="chain" id="PRO_5036224787" evidence="2">
    <location>
        <begin position="26"/>
        <end position="197"/>
    </location>
</feature>
<dbReference type="EMBL" id="CAJNOM010000090">
    <property type="protein sequence ID" value="CAF1025408.1"/>
    <property type="molecule type" value="Genomic_DNA"/>
</dbReference>
<gene>
    <name evidence="3" type="ORF">QVE165_LOCUS14171</name>
    <name evidence="4" type="ORF">QVE165_LOCUS16238</name>
</gene>
<evidence type="ECO:0000256" key="2">
    <source>
        <dbReference type="SAM" id="SignalP"/>
    </source>
</evidence>
<feature type="signal peptide" evidence="2">
    <location>
        <begin position="1"/>
        <end position="25"/>
    </location>
</feature>
<reference evidence="4" key="1">
    <citation type="submission" date="2021-02" db="EMBL/GenBank/DDBJ databases">
        <authorList>
            <person name="Nowell W R."/>
        </authorList>
    </citation>
    <scope>NUCLEOTIDE SEQUENCE</scope>
</reference>
<organism evidence="4 5">
    <name type="scientific">Adineta steineri</name>
    <dbReference type="NCBI Taxonomy" id="433720"/>
    <lineage>
        <taxon>Eukaryota</taxon>
        <taxon>Metazoa</taxon>
        <taxon>Spiralia</taxon>
        <taxon>Gnathifera</taxon>
        <taxon>Rotifera</taxon>
        <taxon>Eurotatoria</taxon>
        <taxon>Bdelloidea</taxon>
        <taxon>Adinetida</taxon>
        <taxon>Adinetidae</taxon>
        <taxon>Adineta</taxon>
    </lineage>
</organism>
<feature type="transmembrane region" description="Helical" evidence="1">
    <location>
        <begin position="155"/>
        <end position="177"/>
    </location>
</feature>
<dbReference type="OrthoDB" id="10070815at2759"/>
<keyword evidence="1" id="KW-1133">Transmembrane helix</keyword>
<proteinExistence type="predicted"/>
<protein>
    <submittedName>
        <fullName evidence="4">Uncharacterized protein</fullName>
    </submittedName>
</protein>
<evidence type="ECO:0000313" key="5">
    <source>
        <dbReference type="Proteomes" id="UP000663832"/>
    </source>
</evidence>
<accession>A0A814IMF6</accession>
<evidence type="ECO:0000256" key="1">
    <source>
        <dbReference type="SAM" id="Phobius"/>
    </source>
</evidence>
<dbReference type="Proteomes" id="UP000663832">
    <property type="component" value="Unassembled WGS sequence"/>
</dbReference>